<protein>
    <submittedName>
        <fullName evidence="1">Uncharacterized protein</fullName>
    </submittedName>
</protein>
<name>A0A6H2A4M8_9ZZZZ</name>
<sequence length="73" mass="8524">MKHYITIATGQRIGIKAFCEGIRLAKKYPNAEFKYGLTTWYPTTGKEIMRQFRESIHDRINQKAKSKKLCCIV</sequence>
<organism evidence="1">
    <name type="scientific">viral metagenome</name>
    <dbReference type="NCBI Taxonomy" id="1070528"/>
    <lineage>
        <taxon>unclassified sequences</taxon>
        <taxon>metagenomes</taxon>
        <taxon>organismal metagenomes</taxon>
    </lineage>
</organism>
<dbReference type="AlphaFoldDB" id="A0A6H2A4M8"/>
<accession>A0A6H2A4M8</accession>
<gene>
    <name evidence="1" type="ORF">TM448A05302_0009</name>
</gene>
<dbReference type="EMBL" id="MT144520">
    <property type="protein sequence ID" value="QJA54591.1"/>
    <property type="molecule type" value="Genomic_DNA"/>
</dbReference>
<reference evidence="1" key="1">
    <citation type="submission" date="2020-03" db="EMBL/GenBank/DDBJ databases">
        <title>The deep terrestrial virosphere.</title>
        <authorList>
            <person name="Holmfeldt K."/>
            <person name="Nilsson E."/>
            <person name="Simone D."/>
            <person name="Lopez-Fernandez M."/>
            <person name="Wu X."/>
            <person name="de Brujin I."/>
            <person name="Lundin D."/>
            <person name="Andersson A."/>
            <person name="Bertilsson S."/>
            <person name="Dopson M."/>
        </authorList>
    </citation>
    <scope>NUCLEOTIDE SEQUENCE</scope>
    <source>
        <strain evidence="1">TM448A05302</strain>
    </source>
</reference>
<evidence type="ECO:0000313" key="1">
    <source>
        <dbReference type="EMBL" id="QJA54591.1"/>
    </source>
</evidence>
<proteinExistence type="predicted"/>